<evidence type="ECO:0000313" key="1">
    <source>
        <dbReference type="EMBL" id="QPG57693.1"/>
    </source>
</evidence>
<dbReference type="EMBL" id="CP045503">
    <property type="protein sequence ID" value="QPG57693.1"/>
    <property type="molecule type" value="Genomic_DNA"/>
</dbReference>
<keyword evidence="2" id="KW-1185">Reference proteome</keyword>
<dbReference type="Pfam" id="PF02962">
    <property type="entry name" value="CHMI"/>
    <property type="match status" value="1"/>
</dbReference>
<dbReference type="SUPFAM" id="SSF55331">
    <property type="entry name" value="Tautomerase/MIF"/>
    <property type="match status" value="1"/>
</dbReference>
<dbReference type="RefSeq" id="WP_142870512.1">
    <property type="nucleotide sequence ID" value="NZ_CP045503.2"/>
</dbReference>
<protein>
    <recommendedName>
        <fullName evidence="3">5-carboxymethyl-2-hydroxymuconate isomerase</fullName>
    </recommendedName>
</protein>
<evidence type="ECO:0008006" key="3">
    <source>
        <dbReference type="Google" id="ProtNLM"/>
    </source>
</evidence>
<name>A0ABX6V4X1_9GAMM</name>
<accession>A0ABX6V4X1</accession>
<sequence length="136" mass="15337">MLMINCMLYEKFKEKNVPHCVIECPTELKSLVDFDLLILAVHDAAESSNLFDIGDVKARLVLSEHYVVGGIKAPYVHTLVHLLSGRSEMQKKQLADLVTKAICDLLPNVEMISTEVRDIPRHAYSNRRSISKSEIS</sequence>
<reference evidence="1" key="1">
    <citation type="submission" date="2021-07" db="EMBL/GenBank/DDBJ databases">
        <title>Shewanella sp. YLB-07 whole genome sequence.</title>
        <authorList>
            <person name="Yu L."/>
        </authorList>
    </citation>
    <scope>NUCLEOTIDE SEQUENCE</scope>
    <source>
        <strain evidence="1">YLB-08</strain>
    </source>
</reference>
<gene>
    <name evidence="1" type="ORF">FM038_009735</name>
</gene>
<dbReference type="PANTHER" id="PTHR37950">
    <property type="entry name" value="4-HYDROXYPHENYLACETATE CATABOLISM PROTEIN"/>
    <property type="match status" value="1"/>
</dbReference>
<dbReference type="Proteomes" id="UP000316416">
    <property type="component" value="Chromosome"/>
</dbReference>
<evidence type="ECO:0000313" key="2">
    <source>
        <dbReference type="Proteomes" id="UP000316416"/>
    </source>
</evidence>
<proteinExistence type="predicted"/>
<dbReference type="Gene3D" id="3.30.429.10">
    <property type="entry name" value="Macrophage Migration Inhibitory Factor"/>
    <property type="match status" value="1"/>
</dbReference>
<dbReference type="PANTHER" id="PTHR37950:SF1">
    <property type="entry name" value="4-HYDROXYPHENYLACETATE CATABOLISM PROTEIN"/>
    <property type="match status" value="1"/>
</dbReference>
<dbReference type="InterPro" id="IPR014347">
    <property type="entry name" value="Tautomerase/MIF_sf"/>
</dbReference>
<organism evidence="1 2">
    <name type="scientific">Shewanella eurypsychrophilus</name>
    <dbReference type="NCBI Taxonomy" id="2593656"/>
    <lineage>
        <taxon>Bacteria</taxon>
        <taxon>Pseudomonadati</taxon>
        <taxon>Pseudomonadota</taxon>
        <taxon>Gammaproteobacteria</taxon>
        <taxon>Alteromonadales</taxon>
        <taxon>Shewanellaceae</taxon>
        <taxon>Shewanella</taxon>
    </lineage>
</organism>
<dbReference type="InterPro" id="IPR004220">
    <property type="entry name" value="5-COMe_2-OHmuconate_Isoase"/>
</dbReference>